<dbReference type="EMBL" id="AUBJ02000001">
    <property type="protein sequence ID" value="MCP2333004.1"/>
    <property type="molecule type" value="Genomic_DNA"/>
</dbReference>
<dbReference type="PANTHER" id="PTHR45138">
    <property type="entry name" value="REGULATORY COMPONENTS OF SENSORY TRANSDUCTION SYSTEM"/>
    <property type="match status" value="1"/>
</dbReference>
<dbReference type="Pfam" id="PF00990">
    <property type="entry name" value="GGDEF"/>
    <property type="match status" value="1"/>
</dbReference>
<dbReference type="PROSITE" id="PS50887">
    <property type="entry name" value="GGDEF"/>
    <property type="match status" value="1"/>
</dbReference>
<dbReference type="Gene3D" id="3.30.70.270">
    <property type="match status" value="1"/>
</dbReference>
<keyword evidence="1" id="KW-0472">Membrane</keyword>
<feature type="transmembrane region" description="Helical" evidence="1">
    <location>
        <begin position="115"/>
        <end position="134"/>
    </location>
</feature>
<dbReference type="InterPro" id="IPR050469">
    <property type="entry name" value="Diguanylate_Cyclase"/>
</dbReference>
<protein>
    <submittedName>
        <fullName evidence="3">Diguanylate cyclase (GGDEF) domain-containing protein</fullName>
    </submittedName>
</protein>
<dbReference type="SMART" id="SM00267">
    <property type="entry name" value="GGDEF"/>
    <property type="match status" value="1"/>
</dbReference>
<dbReference type="PANTHER" id="PTHR45138:SF9">
    <property type="entry name" value="DIGUANYLATE CYCLASE DGCM-RELATED"/>
    <property type="match status" value="1"/>
</dbReference>
<evidence type="ECO:0000313" key="4">
    <source>
        <dbReference type="Proteomes" id="UP000791080"/>
    </source>
</evidence>
<name>A0ABT1JL30_ACTCY</name>
<gene>
    <name evidence="3" type="ORF">G443_003274</name>
</gene>
<dbReference type="InterPro" id="IPR000160">
    <property type="entry name" value="GGDEF_dom"/>
</dbReference>
<dbReference type="NCBIfam" id="TIGR00254">
    <property type="entry name" value="GGDEF"/>
    <property type="match status" value="1"/>
</dbReference>
<dbReference type="InterPro" id="IPR043128">
    <property type="entry name" value="Rev_trsase/Diguanyl_cyclase"/>
</dbReference>
<dbReference type="RefSeq" id="WP_026417877.1">
    <property type="nucleotide sequence ID" value="NZ_AUBJ02000001.1"/>
</dbReference>
<proteinExistence type="predicted"/>
<keyword evidence="1" id="KW-1133">Transmembrane helix</keyword>
<accession>A0ABT1JL30</accession>
<feature type="transmembrane region" description="Helical" evidence="1">
    <location>
        <begin position="146"/>
        <end position="167"/>
    </location>
</feature>
<dbReference type="SUPFAM" id="SSF55073">
    <property type="entry name" value="Nucleotide cyclase"/>
    <property type="match status" value="1"/>
</dbReference>
<feature type="transmembrane region" description="Helical" evidence="1">
    <location>
        <begin position="75"/>
        <end position="103"/>
    </location>
</feature>
<feature type="transmembrane region" description="Helical" evidence="1">
    <location>
        <begin position="46"/>
        <end position="63"/>
    </location>
</feature>
<keyword evidence="4" id="KW-1185">Reference proteome</keyword>
<evidence type="ECO:0000256" key="1">
    <source>
        <dbReference type="SAM" id="Phobius"/>
    </source>
</evidence>
<evidence type="ECO:0000259" key="2">
    <source>
        <dbReference type="PROSITE" id="PS50887"/>
    </source>
</evidence>
<keyword evidence="1" id="KW-0812">Transmembrane</keyword>
<organism evidence="3 4">
    <name type="scientific">Actinoalloteichus caeruleus DSM 43889</name>
    <dbReference type="NCBI Taxonomy" id="1120930"/>
    <lineage>
        <taxon>Bacteria</taxon>
        <taxon>Bacillati</taxon>
        <taxon>Actinomycetota</taxon>
        <taxon>Actinomycetes</taxon>
        <taxon>Pseudonocardiales</taxon>
        <taxon>Pseudonocardiaceae</taxon>
        <taxon>Actinoalloteichus</taxon>
        <taxon>Actinoalloteichus cyanogriseus</taxon>
    </lineage>
</organism>
<comment type="caution">
    <text evidence="3">The sequence shown here is derived from an EMBL/GenBank/DDBJ whole genome shotgun (WGS) entry which is preliminary data.</text>
</comment>
<evidence type="ECO:0000313" key="3">
    <source>
        <dbReference type="EMBL" id="MCP2333004.1"/>
    </source>
</evidence>
<dbReference type="InterPro" id="IPR029787">
    <property type="entry name" value="Nucleotide_cyclase"/>
</dbReference>
<dbReference type="Proteomes" id="UP000791080">
    <property type="component" value="Unassembled WGS sequence"/>
</dbReference>
<dbReference type="CDD" id="cd01949">
    <property type="entry name" value="GGDEF"/>
    <property type="match status" value="1"/>
</dbReference>
<reference evidence="3 4" key="1">
    <citation type="submission" date="2022-06" db="EMBL/GenBank/DDBJ databases">
        <title>Genomic Encyclopedia of Type Strains, Phase I: the one thousand microbial genomes (KMG-I) project.</title>
        <authorList>
            <person name="Kyrpides N."/>
        </authorList>
    </citation>
    <scope>NUCLEOTIDE SEQUENCE [LARGE SCALE GENOMIC DNA]</scope>
    <source>
        <strain evidence="3 4">DSM 43889</strain>
    </source>
</reference>
<feature type="transmembrane region" description="Helical" evidence="1">
    <location>
        <begin position="187"/>
        <end position="211"/>
    </location>
</feature>
<feature type="transmembrane region" description="Helical" evidence="1">
    <location>
        <begin position="12"/>
        <end position="34"/>
    </location>
</feature>
<feature type="domain" description="GGDEF" evidence="2">
    <location>
        <begin position="262"/>
        <end position="399"/>
    </location>
</feature>
<sequence length="399" mass="42404">MRHWELWSLRWSALAYWLVVWAVALAVCVLAVAASGRPEPEELHRFGAIALTAALVIVCTRLVGRIRGERERSPWAIHCCYLLAGLLTLPLNLVVLLLLGPALHGVLGARPAPHRWAFTTAATVVATFLARAFVGWHDVTASPNDIVLAGVVLVLTRALLVGVGFWLRDPSAGVVPVAGDPIDIVLGVVAVCLGGLMGLVAMSHGAAYALLVGPPMALLDQVGRLPHWRRSAQHDAKTGLANAVHWDRVARDELARARPRRTPVALLLLDIDHFKRVNDQVGHLAGDAALAAVALLLRSSVRRGDAVGRFGGEEFVVLLQDAGSQEARAVAEALRGAVAELRVPVPCADGEWRDLDGITISIGVATSERFGYDLSSLLTAADAALLSAKGAGRNLVTMA</sequence>